<dbReference type="InterPro" id="IPR035917">
    <property type="entry name" value="YjbQ-like_sf"/>
</dbReference>
<dbReference type="AlphaFoldDB" id="A0A3M9N3K6"/>
<comment type="similarity">
    <text evidence="1">Belongs to the UPF0047 family.</text>
</comment>
<evidence type="ECO:0000313" key="2">
    <source>
        <dbReference type="EMBL" id="RNI32392.1"/>
    </source>
</evidence>
<dbReference type="NCBIfam" id="TIGR00149">
    <property type="entry name" value="TIGR00149_YjbQ"/>
    <property type="match status" value="1"/>
</dbReference>
<dbReference type="InterPro" id="IPR001602">
    <property type="entry name" value="UPF0047_YjbQ-like"/>
</dbReference>
<accession>A0A3M9N3K6</accession>
<name>A0A3M9N3K6_9BACT</name>
<organism evidence="2 3">
    <name type="scientific">Rufibacter immobilis</name>
    <dbReference type="NCBI Taxonomy" id="1348778"/>
    <lineage>
        <taxon>Bacteria</taxon>
        <taxon>Pseudomonadati</taxon>
        <taxon>Bacteroidota</taxon>
        <taxon>Cytophagia</taxon>
        <taxon>Cytophagales</taxon>
        <taxon>Hymenobacteraceae</taxon>
        <taxon>Rufibacter</taxon>
    </lineage>
</organism>
<dbReference type="RefSeq" id="WP_123131692.1">
    <property type="nucleotide sequence ID" value="NZ_RJJE01000002.1"/>
</dbReference>
<evidence type="ECO:0000313" key="3">
    <source>
        <dbReference type="Proteomes" id="UP000271010"/>
    </source>
</evidence>
<dbReference type="PANTHER" id="PTHR30615:SF8">
    <property type="entry name" value="UPF0047 PROTEIN C4A8.02C"/>
    <property type="match status" value="1"/>
</dbReference>
<reference evidence="2 3" key="1">
    <citation type="submission" date="2018-11" db="EMBL/GenBank/DDBJ databases">
        <title>Rufibacter latericius sp. nov., isolated from water in Baiyang Lake.</title>
        <authorList>
            <person name="Yang Y."/>
        </authorList>
    </citation>
    <scope>NUCLEOTIDE SEQUENCE [LARGE SCALE GENOMIC DNA]</scope>
    <source>
        <strain evidence="2 3">MCC P1</strain>
    </source>
</reference>
<evidence type="ECO:0000256" key="1">
    <source>
        <dbReference type="ARBA" id="ARBA00005534"/>
    </source>
</evidence>
<dbReference type="PIRSF" id="PIRSF004681">
    <property type="entry name" value="UCP004681"/>
    <property type="match status" value="1"/>
</dbReference>
<dbReference type="Pfam" id="PF01894">
    <property type="entry name" value="YjbQ"/>
    <property type="match status" value="1"/>
</dbReference>
<dbReference type="Gene3D" id="2.60.120.460">
    <property type="entry name" value="YjbQ-like"/>
    <property type="match status" value="1"/>
</dbReference>
<dbReference type="PANTHER" id="PTHR30615">
    <property type="entry name" value="UNCHARACTERIZED PROTEIN YJBQ-RELATED"/>
    <property type="match status" value="1"/>
</dbReference>
<dbReference type="OrthoDB" id="9801725at2"/>
<protein>
    <submittedName>
        <fullName evidence="2">YjbQ family protein</fullName>
    </submittedName>
</protein>
<proteinExistence type="inferred from homology"/>
<dbReference type="SUPFAM" id="SSF111038">
    <property type="entry name" value="YjbQ-like"/>
    <property type="match status" value="1"/>
</dbReference>
<gene>
    <name evidence="2" type="ORF">EFA69_03455</name>
</gene>
<keyword evidence="3" id="KW-1185">Reference proteome</keyword>
<sequence>MKWFQKAIRLPAVPRGFHLITDLLEAQLPELEEIEVGLAHVFIQHTSASLCINENADPTVRHDFEQHFNRAVPENAPYYRHTLEGADDMPAHIKAALLGASVTVPITKGRFNLGTWQGIYLCEHRNHGGKRTVMVTLQGQ</sequence>
<dbReference type="Proteomes" id="UP000271010">
    <property type="component" value="Unassembled WGS sequence"/>
</dbReference>
<dbReference type="PROSITE" id="PS01314">
    <property type="entry name" value="UPF0047"/>
    <property type="match status" value="1"/>
</dbReference>
<comment type="caution">
    <text evidence="2">The sequence shown here is derived from an EMBL/GenBank/DDBJ whole genome shotgun (WGS) entry which is preliminary data.</text>
</comment>
<dbReference type="EMBL" id="RJJE01000002">
    <property type="protein sequence ID" value="RNI32392.1"/>
    <property type="molecule type" value="Genomic_DNA"/>
</dbReference>